<dbReference type="AlphaFoldDB" id="A0A9D1DEH1"/>
<feature type="domain" description="BD-FAE-like" evidence="3">
    <location>
        <begin position="32"/>
        <end position="127"/>
    </location>
</feature>
<accession>A0A9D1DEH1</accession>
<dbReference type="PANTHER" id="PTHR48081">
    <property type="entry name" value="AB HYDROLASE SUPERFAMILY PROTEIN C4A8.06C"/>
    <property type="match status" value="1"/>
</dbReference>
<evidence type="ECO:0000259" key="2">
    <source>
        <dbReference type="Pfam" id="PF00326"/>
    </source>
</evidence>
<dbReference type="Gene3D" id="3.40.50.1820">
    <property type="entry name" value="alpha/beta hydrolase"/>
    <property type="match status" value="1"/>
</dbReference>
<dbReference type="SUPFAM" id="SSF53474">
    <property type="entry name" value="alpha/beta-Hydrolases"/>
    <property type="match status" value="1"/>
</dbReference>
<evidence type="ECO:0000313" key="5">
    <source>
        <dbReference type="Proteomes" id="UP000824242"/>
    </source>
</evidence>
<reference evidence="4" key="2">
    <citation type="journal article" date="2021" name="PeerJ">
        <title>Extensive microbial diversity within the chicken gut microbiome revealed by metagenomics and culture.</title>
        <authorList>
            <person name="Gilroy R."/>
            <person name="Ravi A."/>
            <person name="Getino M."/>
            <person name="Pursley I."/>
            <person name="Horton D.L."/>
            <person name="Alikhan N.F."/>
            <person name="Baker D."/>
            <person name="Gharbi K."/>
            <person name="Hall N."/>
            <person name="Watson M."/>
            <person name="Adriaenssens E.M."/>
            <person name="Foster-Nyarko E."/>
            <person name="Jarju S."/>
            <person name="Secka A."/>
            <person name="Antonio M."/>
            <person name="Oren A."/>
            <person name="Chaudhuri R.R."/>
            <person name="La Ragione R."/>
            <person name="Hildebrand F."/>
            <person name="Pallen M.J."/>
        </authorList>
    </citation>
    <scope>NUCLEOTIDE SEQUENCE</scope>
    <source>
        <strain evidence="4">ChiSxjej1B13-7958</strain>
    </source>
</reference>
<dbReference type="InterPro" id="IPR029058">
    <property type="entry name" value="AB_hydrolase_fold"/>
</dbReference>
<evidence type="ECO:0000313" key="4">
    <source>
        <dbReference type="EMBL" id="HIR47671.1"/>
    </source>
</evidence>
<dbReference type="InterPro" id="IPR001375">
    <property type="entry name" value="Peptidase_S9_cat"/>
</dbReference>
<dbReference type="Pfam" id="PF00326">
    <property type="entry name" value="Peptidase_S9"/>
    <property type="match status" value="1"/>
</dbReference>
<organism evidence="4 5">
    <name type="scientific">Candidatus Caccousia avicola</name>
    <dbReference type="NCBI Taxonomy" id="2840721"/>
    <lineage>
        <taxon>Bacteria</taxon>
        <taxon>Bacillati</taxon>
        <taxon>Bacillota</taxon>
        <taxon>Clostridia</taxon>
        <taxon>Eubacteriales</taxon>
        <taxon>Oscillospiraceae</taxon>
        <taxon>Oscillospiraceae incertae sedis</taxon>
        <taxon>Candidatus Caccousia</taxon>
    </lineage>
</organism>
<dbReference type="PANTHER" id="PTHR48081:SF6">
    <property type="entry name" value="PEPTIDASE S9 PROLYL OLIGOPEPTIDASE CATALYTIC DOMAIN-CONTAINING PROTEIN"/>
    <property type="match status" value="1"/>
</dbReference>
<dbReference type="GO" id="GO:0006508">
    <property type="term" value="P:proteolysis"/>
    <property type="evidence" value="ECO:0007669"/>
    <property type="project" value="InterPro"/>
</dbReference>
<evidence type="ECO:0000256" key="1">
    <source>
        <dbReference type="ARBA" id="ARBA00022801"/>
    </source>
</evidence>
<dbReference type="Pfam" id="PF20434">
    <property type="entry name" value="BD-FAE"/>
    <property type="match status" value="1"/>
</dbReference>
<dbReference type="InterPro" id="IPR050300">
    <property type="entry name" value="GDXG_lipolytic_enzyme"/>
</dbReference>
<keyword evidence="1 4" id="KW-0378">Hydrolase</keyword>
<proteinExistence type="predicted"/>
<evidence type="ECO:0000259" key="3">
    <source>
        <dbReference type="Pfam" id="PF20434"/>
    </source>
</evidence>
<feature type="domain" description="Peptidase S9 prolyl oligopeptidase catalytic" evidence="2">
    <location>
        <begin position="169"/>
        <end position="240"/>
    </location>
</feature>
<dbReference type="GO" id="GO:0008236">
    <property type="term" value="F:serine-type peptidase activity"/>
    <property type="evidence" value="ECO:0007669"/>
    <property type="project" value="InterPro"/>
</dbReference>
<reference evidence="4" key="1">
    <citation type="submission" date="2020-10" db="EMBL/GenBank/DDBJ databases">
        <authorList>
            <person name="Gilroy R."/>
        </authorList>
    </citation>
    <scope>NUCLEOTIDE SEQUENCE</scope>
    <source>
        <strain evidence="4">ChiSxjej1B13-7958</strain>
    </source>
</reference>
<sequence>MKMIQEHILDQDAQLVGYLHDPSPEIPDRVDRPAVLICPGGAYEFCSDRESDPPAFAFLKRGYQAFVLRYTVGKEKARGMQPLREVSAALSLLREHAKEWHILPDQIAVMGFSAGGHLAASLGVLWDLPELGCPDGKNRPDALILCYPVITSGEFAHRQSLQNVSGETDPDKQTFWSLETHVNPKTPPTFLWHTYEDDAVPVENSLLFVSALRRAGVPCEFHLFEKGVHGLSLCNVDVATPMRPTAPWMDLCLTWLGNRFSFEE</sequence>
<comment type="caution">
    <text evidence="4">The sequence shown here is derived from an EMBL/GenBank/DDBJ whole genome shotgun (WGS) entry which is preliminary data.</text>
</comment>
<name>A0A9D1DEH1_9FIRM</name>
<dbReference type="Proteomes" id="UP000824242">
    <property type="component" value="Unassembled WGS sequence"/>
</dbReference>
<dbReference type="EMBL" id="DVGZ01000091">
    <property type="protein sequence ID" value="HIR47671.1"/>
    <property type="molecule type" value="Genomic_DNA"/>
</dbReference>
<gene>
    <name evidence="4" type="ORF">IAB89_08485</name>
</gene>
<protein>
    <submittedName>
        <fullName evidence="4">Alpha/beta hydrolase</fullName>
    </submittedName>
</protein>
<dbReference type="InterPro" id="IPR049492">
    <property type="entry name" value="BD-FAE-like_dom"/>
</dbReference>